<accession>A0AAE0DJU5</accession>
<dbReference type="PANTHER" id="PTHR10039:SF5">
    <property type="entry name" value="NACHT DOMAIN-CONTAINING PROTEIN"/>
    <property type="match status" value="1"/>
</dbReference>
<evidence type="ECO:0000313" key="3">
    <source>
        <dbReference type="EMBL" id="KAK3172677.1"/>
    </source>
</evidence>
<comment type="caution">
    <text evidence="3">The sequence shown here is derived from an EMBL/GenBank/DDBJ whole genome shotgun (WGS) entry which is preliminary data.</text>
</comment>
<sequence length="473" mass="53256">MDTAVEDPVCKDLDVSVAEEPFEEEEINHADIRKKIVESLDMRYRHETVAKPLELVFEVILEQSRNLVHICLFIDALDEYEGSVEVIVEFLRSILGVPATAATQVQVCFSSRPSLSLDQMLDISAWFRIQDQPQQDIKDSVNERLELDHRRDSYPGAGILAREIVDRAQGSFLWAQLVVQSVMCGESNGGNFGELKTRIYTTPQDISNMYDAIFGDVDAIHGERVFNMLEIVRRSKTWLGLSDFIAALAYASFDTIEDCVVQIPLELPTSSELQMVGRELMGLCRGLSDVVDGSENPTVQFVPEIVQNFVSRPESLSKWLPQRQQSVQKTDIRFSTNADLAEVSTGSSQQAFLDRIDDQVMKFTSIKHLHKHYGTYYPIDSVLTFAVVANLRLYIAEKLQADLRLVRGSGKSLPHCVAKATLTEASITSNYDHGVQFFERPHDLTQMASLLITYGIGHNNIFQGSTPFQLLFH</sequence>
<reference evidence="3" key="1">
    <citation type="submission" date="2022-11" db="EMBL/GenBank/DDBJ databases">
        <title>Chromosomal genome sequence assembly and mating type (MAT) locus characterization of the leprose asexual lichenized fungus Lepraria neglecta (Nyl.) Erichsen.</title>
        <authorList>
            <person name="Allen J.L."/>
            <person name="Pfeffer B."/>
        </authorList>
    </citation>
    <scope>NUCLEOTIDE SEQUENCE</scope>
    <source>
        <strain evidence="3">Allen 5258</strain>
    </source>
</reference>
<organism evidence="3 4">
    <name type="scientific">Lepraria neglecta</name>
    <dbReference type="NCBI Taxonomy" id="209136"/>
    <lineage>
        <taxon>Eukaryota</taxon>
        <taxon>Fungi</taxon>
        <taxon>Dikarya</taxon>
        <taxon>Ascomycota</taxon>
        <taxon>Pezizomycotina</taxon>
        <taxon>Lecanoromycetes</taxon>
        <taxon>OSLEUM clade</taxon>
        <taxon>Lecanoromycetidae</taxon>
        <taxon>Lecanorales</taxon>
        <taxon>Lecanorineae</taxon>
        <taxon>Stereocaulaceae</taxon>
        <taxon>Lepraria</taxon>
    </lineage>
</organism>
<dbReference type="Proteomes" id="UP001276659">
    <property type="component" value="Unassembled WGS sequence"/>
</dbReference>
<protein>
    <recommendedName>
        <fullName evidence="2">Nephrocystin 3-like N-terminal domain-containing protein</fullName>
    </recommendedName>
</protein>
<evidence type="ECO:0000313" key="4">
    <source>
        <dbReference type="Proteomes" id="UP001276659"/>
    </source>
</evidence>
<proteinExistence type="predicted"/>
<name>A0AAE0DJU5_9LECA</name>
<dbReference type="Pfam" id="PF24883">
    <property type="entry name" value="NPHP3_N"/>
    <property type="match status" value="1"/>
</dbReference>
<feature type="domain" description="Nephrocystin 3-like N-terminal" evidence="2">
    <location>
        <begin position="30"/>
        <end position="112"/>
    </location>
</feature>
<keyword evidence="4" id="KW-1185">Reference proteome</keyword>
<evidence type="ECO:0000259" key="2">
    <source>
        <dbReference type="Pfam" id="PF24883"/>
    </source>
</evidence>
<dbReference type="PANTHER" id="PTHR10039">
    <property type="entry name" value="AMELOGENIN"/>
    <property type="match status" value="1"/>
</dbReference>
<evidence type="ECO:0000256" key="1">
    <source>
        <dbReference type="ARBA" id="ARBA00022737"/>
    </source>
</evidence>
<dbReference type="InterPro" id="IPR056884">
    <property type="entry name" value="NPHP3-like_N"/>
</dbReference>
<dbReference type="EMBL" id="JASNWA010000007">
    <property type="protein sequence ID" value="KAK3172677.1"/>
    <property type="molecule type" value="Genomic_DNA"/>
</dbReference>
<keyword evidence="1" id="KW-0677">Repeat</keyword>
<dbReference type="AlphaFoldDB" id="A0AAE0DJU5"/>
<gene>
    <name evidence="3" type="ORF">OEA41_006001</name>
</gene>